<evidence type="ECO:0000256" key="1">
    <source>
        <dbReference type="SAM" id="SignalP"/>
    </source>
</evidence>
<dbReference type="AlphaFoldDB" id="A0A9P9D096"/>
<dbReference type="PROSITE" id="PS51257">
    <property type="entry name" value="PROKAR_LIPOPROTEIN"/>
    <property type="match status" value="1"/>
</dbReference>
<sequence length="265" mass="28053">MKIISIAGLALALAACAHANSSTSINATIKSKSVAQTHISARGLLGNVGNIAGGVVGGLVNTTGTNVGGVVGGLVNTTGTVVGGLVNITGTVVGGLVNTTTTVTVKVNTILDTAGVPSTKLVESIRLLDFCPSTAATTKTCKSVQNTVAICIDTANNCTVAATRSLLITILDQNPCAVIKDKNSLQNKICLQWRYKAKKCLEKSVRGPCSKYHQNYLLRQFRDLNNLPKTHVPVIAKKKSAALRERARELSRFLERRHARWFGVF</sequence>
<evidence type="ECO:0000313" key="3">
    <source>
        <dbReference type="Proteomes" id="UP000700596"/>
    </source>
</evidence>
<protein>
    <submittedName>
        <fullName evidence="2">Uncharacterized protein</fullName>
    </submittedName>
</protein>
<proteinExistence type="predicted"/>
<feature type="chain" id="PRO_5040415890" evidence="1">
    <location>
        <begin position="20"/>
        <end position="265"/>
    </location>
</feature>
<accession>A0A9P9D096</accession>
<dbReference type="Proteomes" id="UP000700596">
    <property type="component" value="Unassembled WGS sequence"/>
</dbReference>
<feature type="signal peptide" evidence="1">
    <location>
        <begin position="1"/>
        <end position="19"/>
    </location>
</feature>
<evidence type="ECO:0000313" key="2">
    <source>
        <dbReference type="EMBL" id="KAH7110338.1"/>
    </source>
</evidence>
<reference evidence="2" key="1">
    <citation type="journal article" date="2021" name="Nat. Commun.">
        <title>Genetic determinants of endophytism in the Arabidopsis root mycobiome.</title>
        <authorList>
            <person name="Mesny F."/>
            <person name="Miyauchi S."/>
            <person name="Thiergart T."/>
            <person name="Pickel B."/>
            <person name="Atanasova L."/>
            <person name="Karlsson M."/>
            <person name="Huettel B."/>
            <person name="Barry K.W."/>
            <person name="Haridas S."/>
            <person name="Chen C."/>
            <person name="Bauer D."/>
            <person name="Andreopoulos W."/>
            <person name="Pangilinan J."/>
            <person name="LaButti K."/>
            <person name="Riley R."/>
            <person name="Lipzen A."/>
            <person name="Clum A."/>
            <person name="Drula E."/>
            <person name="Henrissat B."/>
            <person name="Kohler A."/>
            <person name="Grigoriev I.V."/>
            <person name="Martin F.M."/>
            <person name="Hacquard S."/>
        </authorList>
    </citation>
    <scope>NUCLEOTIDE SEQUENCE</scope>
    <source>
        <strain evidence="2">MPI-CAGE-CH-0243</strain>
    </source>
</reference>
<name>A0A9P9D096_9PLEO</name>
<organism evidence="2 3">
    <name type="scientific">Dendryphion nanum</name>
    <dbReference type="NCBI Taxonomy" id="256645"/>
    <lineage>
        <taxon>Eukaryota</taxon>
        <taxon>Fungi</taxon>
        <taxon>Dikarya</taxon>
        <taxon>Ascomycota</taxon>
        <taxon>Pezizomycotina</taxon>
        <taxon>Dothideomycetes</taxon>
        <taxon>Pleosporomycetidae</taxon>
        <taxon>Pleosporales</taxon>
        <taxon>Torulaceae</taxon>
        <taxon>Dendryphion</taxon>
    </lineage>
</organism>
<dbReference type="OrthoDB" id="10599769at2759"/>
<keyword evidence="3" id="KW-1185">Reference proteome</keyword>
<keyword evidence="1" id="KW-0732">Signal</keyword>
<dbReference type="EMBL" id="JAGMWT010000028">
    <property type="protein sequence ID" value="KAH7110338.1"/>
    <property type="molecule type" value="Genomic_DNA"/>
</dbReference>
<comment type="caution">
    <text evidence="2">The sequence shown here is derived from an EMBL/GenBank/DDBJ whole genome shotgun (WGS) entry which is preliminary data.</text>
</comment>
<gene>
    <name evidence="2" type="ORF">B0J11DRAFT_206675</name>
</gene>